<name>A0A523UPG8_UNCT6</name>
<proteinExistence type="predicted"/>
<evidence type="ECO:0000313" key="1">
    <source>
        <dbReference type="EMBL" id="TET44299.1"/>
    </source>
</evidence>
<dbReference type="Proteomes" id="UP000315525">
    <property type="component" value="Unassembled WGS sequence"/>
</dbReference>
<evidence type="ECO:0000313" key="2">
    <source>
        <dbReference type="Proteomes" id="UP000315525"/>
    </source>
</evidence>
<evidence type="ECO:0008006" key="3">
    <source>
        <dbReference type="Google" id="ProtNLM"/>
    </source>
</evidence>
<protein>
    <recommendedName>
        <fullName evidence="3">GIY-YIG nuclease family protein</fullName>
    </recommendedName>
</protein>
<organism evidence="1 2">
    <name type="scientific">candidate division TA06 bacterium</name>
    <dbReference type="NCBI Taxonomy" id="2250710"/>
    <lineage>
        <taxon>Bacteria</taxon>
        <taxon>Bacteria division TA06</taxon>
    </lineage>
</organism>
<gene>
    <name evidence="1" type="ORF">E3J62_10840</name>
</gene>
<dbReference type="AlphaFoldDB" id="A0A523UPG8"/>
<reference evidence="1 2" key="1">
    <citation type="submission" date="2019-03" db="EMBL/GenBank/DDBJ databases">
        <title>Metabolic potential of uncultured bacteria and archaea associated with petroleum seepage in deep-sea sediments.</title>
        <authorList>
            <person name="Dong X."/>
            <person name="Hubert C."/>
        </authorList>
    </citation>
    <scope>NUCLEOTIDE SEQUENCE [LARGE SCALE GENOMIC DNA]</scope>
    <source>
        <strain evidence="1">E44_bin18</strain>
    </source>
</reference>
<comment type="caution">
    <text evidence="1">The sequence shown here is derived from an EMBL/GenBank/DDBJ whole genome shotgun (WGS) entry which is preliminary data.</text>
</comment>
<sequence length="116" mass="13110">MAERLSVKWGGASGVEYKYWIYPIPARLDKGQDGNYIYSKLVNDMWEPLYIGQGDLGDRVDIDIHDQSRCLKSKGATHIHAHKNARKADRIAEEKDLLLEHPEAYQPTGCNEKPGG</sequence>
<accession>A0A523UPG8</accession>
<dbReference type="EMBL" id="SOJN01000130">
    <property type="protein sequence ID" value="TET44299.1"/>
    <property type="molecule type" value="Genomic_DNA"/>
</dbReference>